<evidence type="ECO:0000256" key="3">
    <source>
        <dbReference type="ARBA" id="ARBA00023163"/>
    </source>
</evidence>
<dbReference type="PANTHER" id="PTHR31200:SF1">
    <property type="entry name" value="INO80 COMPLEX SUBUNIT C"/>
    <property type="match status" value="1"/>
</dbReference>
<dbReference type="VEuPathDB" id="FungiDB:C5L36_0D03570"/>
<protein>
    <recommendedName>
        <fullName evidence="5">Vps72/YL1 C-terminal domain-containing protein</fullName>
    </recommendedName>
</protein>
<evidence type="ECO:0000313" key="6">
    <source>
        <dbReference type="EMBL" id="AWU77623.1"/>
    </source>
</evidence>
<gene>
    <name evidence="6" type="ORF">C5L36_0D03570</name>
</gene>
<dbReference type="KEGG" id="pkz:C5L36_0D03570"/>
<dbReference type="Proteomes" id="UP000249293">
    <property type="component" value="Chromosome 4"/>
</dbReference>
<organism evidence="6 7">
    <name type="scientific">Pichia kudriavzevii</name>
    <name type="common">Yeast</name>
    <name type="synonym">Issatchenkia orientalis</name>
    <dbReference type="NCBI Taxonomy" id="4909"/>
    <lineage>
        <taxon>Eukaryota</taxon>
        <taxon>Fungi</taxon>
        <taxon>Dikarya</taxon>
        <taxon>Ascomycota</taxon>
        <taxon>Saccharomycotina</taxon>
        <taxon>Pichiomycetes</taxon>
        <taxon>Pichiales</taxon>
        <taxon>Pichiaceae</taxon>
        <taxon>Pichia</taxon>
    </lineage>
</organism>
<accession>A0A2U9R8F5</accession>
<dbReference type="AlphaFoldDB" id="A0A2U9R8F5"/>
<feature type="domain" description="Vps72/YL1 C-terminal" evidence="5">
    <location>
        <begin position="70"/>
        <end position="99"/>
    </location>
</feature>
<keyword evidence="3" id="KW-0804">Transcription</keyword>
<reference evidence="6 7" key="1">
    <citation type="submission" date="2018-06" db="EMBL/GenBank/DDBJ databases">
        <title>Population genomics shows no distinction between pathogenic Candida krusei and environmental Pichia kudriavzevii: One species, four names.</title>
        <authorList>
            <person name="Douglass A.P."/>
            <person name="Offei B."/>
            <person name="Braun-Galleani S."/>
            <person name="Coughlan A.Y."/>
            <person name="Martos A."/>
            <person name="Ortiz-Merino R.A."/>
            <person name="Byrne K.P."/>
            <person name="Wolfe K.H."/>
        </authorList>
    </citation>
    <scope>NUCLEOTIDE SEQUENCE [LARGE SCALE GENOMIC DNA]</scope>
    <source>
        <strain evidence="6 7">CBS573</strain>
    </source>
</reference>
<dbReference type="InterPro" id="IPR029525">
    <property type="entry name" value="INO80C/Ies6"/>
</dbReference>
<keyword evidence="4" id="KW-0539">Nucleus</keyword>
<evidence type="ECO:0000313" key="7">
    <source>
        <dbReference type="Proteomes" id="UP000249293"/>
    </source>
</evidence>
<dbReference type="PANTHER" id="PTHR31200">
    <property type="entry name" value="INO80 COMPLEX SUBUNIT C"/>
    <property type="match status" value="1"/>
</dbReference>
<dbReference type="GO" id="GO:0031011">
    <property type="term" value="C:Ino80 complex"/>
    <property type="evidence" value="ECO:0007669"/>
    <property type="project" value="InterPro"/>
</dbReference>
<proteinExistence type="predicted"/>
<name>A0A2U9R8F5_PICKU</name>
<dbReference type="SMART" id="SM00993">
    <property type="entry name" value="YL1_C"/>
    <property type="match status" value="1"/>
</dbReference>
<dbReference type="GeneID" id="40385452"/>
<dbReference type="EMBL" id="CP028776">
    <property type="protein sequence ID" value="AWU77623.1"/>
    <property type="molecule type" value="Genomic_DNA"/>
</dbReference>
<dbReference type="InterPro" id="IPR013272">
    <property type="entry name" value="Vps72/YL1_C"/>
</dbReference>
<dbReference type="OrthoDB" id="49520at2759"/>
<evidence type="ECO:0000259" key="5">
    <source>
        <dbReference type="SMART" id="SM00993"/>
    </source>
</evidence>
<dbReference type="GO" id="GO:0006338">
    <property type="term" value="P:chromatin remodeling"/>
    <property type="evidence" value="ECO:0007669"/>
    <property type="project" value="InterPro"/>
</dbReference>
<evidence type="ECO:0000256" key="2">
    <source>
        <dbReference type="ARBA" id="ARBA00023015"/>
    </source>
</evidence>
<sequence>MDTTLEEYMTVYATASGFKRPHPQRRHRYKGARLIINDEMRRVNSLPAATRPSTTYMSIAAPPSLRPPRKYCDITGLPAHYTAPHNQIRYFDSECYQLVKNMPPGVDQQYLSLRGANVILK</sequence>
<evidence type="ECO:0000256" key="4">
    <source>
        <dbReference type="ARBA" id="ARBA00023242"/>
    </source>
</evidence>
<keyword evidence="2" id="KW-0805">Transcription regulation</keyword>
<evidence type="ECO:0000256" key="1">
    <source>
        <dbReference type="ARBA" id="ARBA00004123"/>
    </source>
</evidence>
<dbReference type="Pfam" id="PF08265">
    <property type="entry name" value="YL1_C"/>
    <property type="match status" value="1"/>
</dbReference>
<dbReference type="STRING" id="4909.A0A2U9R8F5"/>
<keyword evidence="7" id="KW-1185">Reference proteome</keyword>
<comment type="subcellular location">
    <subcellularLocation>
        <location evidence="1">Nucleus</location>
    </subcellularLocation>
</comment>
<dbReference type="RefSeq" id="XP_029323100.1">
    <property type="nucleotide sequence ID" value="XM_029467240.1"/>
</dbReference>